<accession>A0A3S2WZM6</accession>
<feature type="domain" description="DUF4350" evidence="2">
    <location>
        <begin position="40"/>
        <end position="219"/>
    </location>
</feature>
<organism evidence="3 4">
    <name type="scientific">Mucilaginibacter limnophilus</name>
    <dbReference type="NCBI Taxonomy" id="1932778"/>
    <lineage>
        <taxon>Bacteria</taxon>
        <taxon>Pseudomonadati</taxon>
        <taxon>Bacteroidota</taxon>
        <taxon>Sphingobacteriia</taxon>
        <taxon>Sphingobacteriales</taxon>
        <taxon>Sphingobacteriaceae</taxon>
        <taxon>Mucilaginibacter</taxon>
    </lineage>
</organism>
<dbReference type="Pfam" id="PF14258">
    <property type="entry name" value="DUF4350"/>
    <property type="match status" value="1"/>
</dbReference>
<dbReference type="OrthoDB" id="1111222at2"/>
<evidence type="ECO:0000256" key="1">
    <source>
        <dbReference type="SAM" id="Phobius"/>
    </source>
</evidence>
<proteinExistence type="predicted"/>
<sequence length="392" mass="45519">MKSLRIYLIIAVLLVVVYAVMQYNRPTPTNWSRTYFNTHKIPFGTYILYNQIKNIFPKAKVTPRRRPVYEVLVDSTYQNTAYVIIGNNIQPSEEDYEQLISYINAGNNVFIAADNFGSLIDKNLKTEANYVFWEDENVEFVSFVNPKLNNERQYFVDKGQIGGGFNKIDSTKAIILGENDKGEANFIKYKIGKGTLYLMPNPGMFTNYSLLKDNGRRYASIALSHLGKPKQILWDEYYTQGLAAQESPMRVFLSSPYLRSAYYLALFSLLVYVLYGIKRRQRVIPVVEPLKNATLDFINVVGQVYYERRDNVDIAQKKIIYFLSSLRDKYWLKTGKMDNEFTETLAHKTGIDKAFSRELVNYINYIAHQQKVTDNELIELNRLMEKFYTLSA</sequence>
<keyword evidence="1" id="KW-0812">Transmembrane</keyword>
<dbReference type="RefSeq" id="WP_127704284.1">
    <property type="nucleotide sequence ID" value="NZ_SACK01000002.1"/>
</dbReference>
<keyword evidence="1" id="KW-0472">Membrane</keyword>
<dbReference type="InterPro" id="IPR025646">
    <property type="entry name" value="DUF4350"/>
</dbReference>
<evidence type="ECO:0000313" key="4">
    <source>
        <dbReference type="Proteomes" id="UP000282759"/>
    </source>
</evidence>
<gene>
    <name evidence="3" type="ORF">EOD41_08165</name>
</gene>
<name>A0A3S2WZM6_9SPHI</name>
<keyword evidence="1" id="KW-1133">Transmembrane helix</keyword>
<comment type="caution">
    <text evidence="3">The sequence shown here is derived from an EMBL/GenBank/DDBJ whole genome shotgun (WGS) entry which is preliminary data.</text>
</comment>
<dbReference type="AlphaFoldDB" id="A0A3S2WZM6"/>
<reference evidence="3 4" key="1">
    <citation type="submission" date="2019-01" db="EMBL/GenBank/DDBJ databases">
        <authorList>
            <person name="Chen W.-M."/>
        </authorList>
    </citation>
    <scope>NUCLEOTIDE SEQUENCE [LARGE SCALE GENOMIC DNA]</scope>
    <source>
        <strain evidence="3 4">YBJ-36</strain>
    </source>
</reference>
<dbReference type="Proteomes" id="UP000282759">
    <property type="component" value="Unassembled WGS sequence"/>
</dbReference>
<evidence type="ECO:0000313" key="3">
    <source>
        <dbReference type="EMBL" id="RVU01920.1"/>
    </source>
</evidence>
<keyword evidence="4" id="KW-1185">Reference proteome</keyword>
<feature type="transmembrane region" description="Helical" evidence="1">
    <location>
        <begin position="257"/>
        <end position="275"/>
    </location>
</feature>
<evidence type="ECO:0000259" key="2">
    <source>
        <dbReference type="Pfam" id="PF14258"/>
    </source>
</evidence>
<protein>
    <submittedName>
        <fullName evidence="3">DUF4350 domain-containing protein</fullName>
    </submittedName>
</protein>
<dbReference type="EMBL" id="SACK01000002">
    <property type="protein sequence ID" value="RVU01920.1"/>
    <property type="molecule type" value="Genomic_DNA"/>
</dbReference>